<dbReference type="OrthoDB" id="3276960at2"/>
<dbReference type="Proteomes" id="UP000294911">
    <property type="component" value="Unassembled WGS sequence"/>
</dbReference>
<comment type="caution">
    <text evidence="5">The sequence shown here is derived from an EMBL/GenBank/DDBJ whole genome shotgun (WGS) entry which is preliminary data.</text>
</comment>
<dbReference type="NCBIfam" id="TIGR00976">
    <property type="entry name" value="CocE_NonD"/>
    <property type="match status" value="1"/>
</dbReference>
<gene>
    <name evidence="5" type="ORF">EV191_1011085</name>
</gene>
<dbReference type="EMBL" id="SLXQ01000001">
    <property type="protein sequence ID" value="TCP57133.1"/>
    <property type="molecule type" value="Genomic_DNA"/>
</dbReference>
<keyword evidence="6" id="KW-1185">Reference proteome</keyword>
<dbReference type="SUPFAM" id="SSF53474">
    <property type="entry name" value="alpha/beta-Hydrolases"/>
    <property type="match status" value="1"/>
</dbReference>
<organism evidence="5 6">
    <name type="scientific">Tamaricihabitans halophyticus</name>
    <dbReference type="NCBI Taxonomy" id="1262583"/>
    <lineage>
        <taxon>Bacteria</taxon>
        <taxon>Bacillati</taxon>
        <taxon>Actinomycetota</taxon>
        <taxon>Actinomycetes</taxon>
        <taxon>Pseudonocardiales</taxon>
        <taxon>Pseudonocardiaceae</taxon>
        <taxon>Tamaricihabitans</taxon>
    </lineage>
</organism>
<dbReference type="Pfam" id="PF02129">
    <property type="entry name" value="Peptidase_S15"/>
    <property type="match status" value="1"/>
</dbReference>
<dbReference type="InterPro" id="IPR008979">
    <property type="entry name" value="Galactose-bd-like_sf"/>
</dbReference>
<keyword evidence="2 5" id="KW-0378">Hydrolase</keyword>
<dbReference type="AlphaFoldDB" id="A0A4R2R3J0"/>
<comment type="similarity">
    <text evidence="1">Belongs to the AB hydrolase superfamily.</text>
</comment>
<dbReference type="Gene3D" id="2.60.120.260">
    <property type="entry name" value="Galactose-binding domain-like"/>
    <property type="match status" value="1"/>
</dbReference>
<accession>A0A4R2R3J0</accession>
<dbReference type="RefSeq" id="WP_132875651.1">
    <property type="nucleotide sequence ID" value="NZ_SLXQ01000001.1"/>
</dbReference>
<dbReference type="InterPro" id="IPR050261">
    <property type="entry name" value="FrsA_esterase"/>
</dbReference>
<evidence type="ECO:0000256" key="3">
    <source>
        <dbReference type="SAM" id="SignalP"/>
    </source>
</evidence>
<evidence type="ECO:0000256" key="1">
    <source>
        <dbReference type="ARBA" id="ARBA00008645"/>
    </source>
</evidence>
<feature type="chain" id="PRO_5020967811" evidence="3">
    <location>
        <begin position="26"/>
        <end position="547"/>
    </location>
</feature>
<protein>
    <submittedName>
        <fullName evidence="5">Putative CocE/NonD family hydrolase</fullName>
    </submittedName>
</protein>
<name>A0A4R2R3J0_9PSEU</name>
<dbReference type="GO" id="GO:0052689">
    <property type="term" value="F:carboxylic ester hydrolase activity"/>
    <property type="evidence" value="ECO:0007669"/>
    <property type="project" value="UniProtKB-ARBA"/>
</dbReference>
<dbReference type="Gene3D" id="3.40.50.1820">
    <property type="entry name" value="alpha/beta hydrolase"/>
    <property type="match status" value="2"/>
</dbReference>
<proteinExistence type="inferred from homology"/>
<dbReference type="InterPro" id="IPR013736">
    <property type="entry name" value="Xaa-Pro_dipept_C"/>
</dbReference>
<evidence type="ECO:0000313" key="6">
    <source>
        <dbReference type="Proteomes" id="UP000294911"/>
    </source>
</evidence>
<evidence type="ECO:0000256" key="2">
    <source>
        <dbReference type="ARBA" id="ARBA00022801"/>
    </source>
</evidence>
<dbReference type="SUPFAM" id="SSF49785">
    <property type="entry name" value="Galactose-binding domain-like"/>
    <property type="match status" value="1"/>
</dbReference>
<dbReference type="GO" id="GO:0008239">
    <property type="term" value="F:dipeptidyl-peptidase activity"/>
    <property type="evidence" value="ECO:0007669"/>
    <property type="project" value="InterPro"/>
</dbReference>
<dbReference type="SMART" id="SM00939">
    <property type="entry name" value="PepX_C"/>
    <property type="match status" value="1"/>
</dbReference>
<dbReference type="InterPro" id="IPR000383">
    <property type="entry name" value="Xaa-Pro-like_dom"/>
</dbReference>
<evidence type="ECO:0000259" key="4">
    <source>
        <dbReference type="SMART" id="SM00939"/>
    </source>
</evidence>
<sequence length="547" mass="58334">MRALRAVALLVLAALLGLGTVPAQATESAARPGETPGAAPAEFAEQAAAQGVDISYERIPGHDGISLSGVTVTPKTPGPHPLLVMPGSWGMPSVEYVGAALRLAGSGDYAVISYAARGFWTSGGGIEVAGPSDVSDARKVIDWGLANLPADPARVGMAGVSYGAGLSLLTAAEDNRVRAVSALSGWADLTESLYRNETLTTQSIEALLALGKITGRPSPMLRKLEADYRAGDIEEALKAAPERSASTKVAELNANRPAVMLANAWQDGIFAPNQYADFYERLEVPKRLMFSPGDHATLELTGLFGLPNEIWADTTRWFDRYLRDEQNGIDKEEPVRLKAVNEQGWQSYPDWEGYPDWAAAQQPEKRYYLGEQELGEQPASGWQRTIQAGKDTIANSGVMILSGALQGYLKLPVGVATPLIDRSRAAVWSGQAFAQDTMVTGSPRLRAAVTPSAPNTTLVAYLYDTGPHGKGSLITHAPMTLRDATPGQPREIDLELNSIAWKVPAGHQLTLVVDTMDARYGSESEQGSTVIFESPNSAPASLRVAQS</sequence>
<dbReference type="PANTHER" id="PTHR22946">
    <property type="entry name" value="DIENELACTONE HYDROLASE DOMAIN-CONTAINING PROTEIN-RELATED"/>
    <property type="match status" value="1"/>
</dbReference>
<dbReference type="PANTHER" id="PTHR22946:SF9">
    <property type="entry name" value="POLYKETIDE TRANSFERASE AF380"/>
    <property type="match status" value="1"/>
</dbReference>
<dbReference type="Pfam" id="PF08530">
    <property type="entry name" value="PepX_C"/>
    <property type="match status" value="1"/>
</dbReference>
<dbReference type="InterPro" id="IPR005674">
    <property type="entry name" value="CocE/Ser_esterase"/>
</dbReference>
<dbReference type="InterPro" id="IPR029058">
    <property type="entry name" value="AB_hydrolase_fold"/>
</dbReference>
<feature type="domain" description="Xaa-Pro dipeptidyl-peptidase C-terminal" evidence="4">
    <location>
        <begin position="315"/>
        <end position="542"/>
    </location>
</feature>
<feature type="signal peptide" evidence="3">
    <location>
        <begin position="1"/>
        <end position="25"/>
    </location>
</feature>
<evidence type="ECO:0000313" key="5">
    <source>
        <dbReference type="EMBL" id="TCP57133.1"/>
    </source>
</evidence>
<keyword evidence="3" id="KW-0732">Signal</keyword>
<reference evidence="5 6" key="1">
    <citation type="submission" date="2019-03" db="EMBL/GenBank/DDBJ databases">
        <title>Genomic Encyclopedia of Type Strains, Phase IV (KMG-IV): sequencing the most valuable type-strain genomes for metagenomic binning, comparative biology and taxonomic classification.</title>
        <authorList>
            <person name="Goeker M."/>
        </authorList>
    </citation>
    <scope>NUCLEOTIDE SEQUENCE [LARGE SCALE GENOMIC DNA]</scope>
    <source>
        <strain evidence="5 6">DSM 45765</strain>
    </source>
</reference>